<dbReference type="AlphaFoldDB" id="A0A8S3PQQ7"/>
<name>A0A8S3PQQ7_MYTED</name>
<accession>A0A8S3PQQ7</accession>
<organism evidence="2 3">
    <name type="scientific">Mytilus edulis</name>
    <name type="common">Blue mussel</name>
    <dbReference type="NCBI Taxonomy" id="6550"/>
    <lineage>
        <taxon>Eukaryota</taxon>
        <taxon>Metazoa</taxon>
        <taxon>Spiralia</taxon>
        <taxon>Lophotrochozoa</taxon>
        <taxon>Mollusca</taxon>
        <taxon>Bivalvia</taxon>
        <taxon>Autobranchia</taxon>
        <taxon>Pteriomorphia</taxon>
        <taxon>Mytilida</taxon>
        <taxon>Mytiloidea</taxon>
        <taxon>Mytilidae</taxon>
        <taxon>Mytilinae</taxon>
        <taxon>Mytilus</taxon>
    </lineage>
</organism>
<evidence type="ECO:0000259" key="1">
    <source>
        <dbReference type="PROSITE" id="PS50835"/>
    </source>
</evidence>
<comment type="caution">
    <text evidence="2">The sequence shown here is derived from an EMBL/GenBank/DDBJ whole genome shotgun (WGS) entry which is preliminary data.</text>
</comment>
<dbReference type="PROSITE" id="PS50835">
    <property type="entry name" value="IG_LIKE"/>
    <property type="match status" value="1"/>
</dbReference>
<dbReference type="InterPro" id="IPR007110">
    <property type="entry name" value="Ig-like_dom"/>
</dbReference>
<dbReference type="Proteomes" id="UP000683360">
    <property type="component" value="Unassembled WGS sequence"/>
</dbReference>
<evidence type="ECO:0000313" key="2">
    <source>
        <dbReference type="EMBL" id="CAG2185642.1"/>
    </source>
</evidence>
<proteinExistence type="predicted"/>
<evidence type="ECO:0000313" key="3">
    <source>
        <dbReference type="Proteomes" id="UP000683360"/>
    </source>
</evidence>
<protein>
    <recommendedName>
        <fullName evidence="1">Ig-like domain-containing protein</fullName>
    </recommendedName>
</protein>
<feature type="domain" description="Ig-like" evidence="1">
    <location>
        <begin position="279"/>
        <end position="339"/>
    </location>
</feature>
<dbReference type="EMBL" id="CAJPWZ010000096">
    <property type="protein sequence ID" value="CAG2185642.1"/>
    <property type="molecule type" value="Genomic_DNA"/>
</dbReference>
<dbReference type="Gene3D" id="2.60.40.10">
    <property type="entry name" value="Immunoglobulins"/>
    <property type="match status" value="1"/>
</dbReference>
<reference evidence="2" key="1">
    <citation type="submission" date="2021-03" db="EMBL/GenBank/DDBJ databases">
        <authorList>
            <person name="Bekaert M."/>
        </authorList>
    </citation>
    <scope>NUCLEOTIDE SEQUENCE</scope>
</reference>
<dbReference type="CDD" id="cd00096">
    <property type="entry name" value="Ig"/>
    <property type="match status" value="1"/>
</dbReference>
<dbReference type="OrthoDB" id="6189140at2759"/>
<sequence length="430" mass="48893">MYYNNSDRAALKELCIAISDSLAIATTTLYTTPGSHLLLNISDLKDSISCEFYSDRTKSRKKIVKAYREYDNNKYDMVTRDNASLAIQAPKKLGHFSKTVQVFELGNAKLNVTERKQLLYALKMEGSAIDITFTLNVSRPLSDYSDHVDDGFVHYFYEFYLKIKNASIEDDGVYTCTAITPWMDIVVSSIQFLNQTDNNTIYGQEGKNISIVCVAIQGQHDEGLTIKQNMITLSTSDSNMVTYSLKPTRQDHRKEHLKTECRRILDAPDVQVLVTGKHSLNCLANGFPDTYTFNKWEHLSEKGDHVRYLVGSNNGTLHLQNFPHQYQINGRYICSVSNGISDVNGDLLQNGSESLRFIGTPMMTPELDLAHGQPAMLKFVLCSNFDMEDIWIEDYRTEHNQTKTKDAFNISKKVAVYCIWKHRGISSDMR</sequence>
<dbReference type="InterPro" id="IPR036179">
    <property type="entry name" value="Ig-like_dom_sf"/>
</dbReference>
<dbReference type="SUPFAM" id="SSF48726">
    <property type="entry name" value="Immunoglobulin"/>
    <property type="match status" value="2"/>
</dbReference>
<keyword evidence="3" id="KW-1185">Reference proteome</keyword>
<dbReference type="InterPro" id="IPR013783">
    <property type="entry name" value="Ig-like_fold"/>
</dbReference>
<gene>
    <name evidence="2" type="ORF">MEDL_1219</name>
</gene>